<feature type="transmembrane region" description="Helical" evidence="1">
    <location>
        <begin position="148"/>
        <end position="167"/>
    </location>
</feature>
<evidence type="ECO:0000313" key="5">
    <source>
        <dbReference type="Proteomes" id="UP000194885"/>
    </source>
</evidence>
<dbReference type="EMBL" id="NGKW01000002">
    <property type="protein sequence ID" value="OTN94719.1"/>
    <property type="molecule type" value="Genomic_DNA"/>
</dbReference>
<feature type="transmembrane region" description="Helical" evidence="1">
    <location>
        <begin position="121"/>
        <end position="142"/>
    </location>
</feature>
<accession>A0A242FPM4</accession>
<evidence type="ECO:0000313" key="6">
    <source>
        <dbReference type="Proteomes" id="UP000275747"/>
    </source>
</evidence>
<dbReference type="EMBL" id="CP033041">
    <property type="protein sequence ID" value="AYM72813.1"/>
    <property type="molecule type" value="Genomic_DNA"/>
</dbReference>
<proteinExistence type="predicted"/>
<gene>
    <name evidence="4" type="ORF">A5810_000964</name>
    <name evidence="2" type="ORF">D9Z05_05880</name>
    <name evidence="3" type="ORF">DTX73_00235</name>
</gene>
<evidence type="ECO:0000256" key="1">
    <source>
        <dbReference type="SAM" id="Phobius"/>
    </source>
</evidence>
<keyword evidence="1" id="KW-0472">Membrane</keyword>
<dbReference type="EMBL" id="QOVC01000001">
    <property type="protein sequence ID" value="KAA0692699.1"/>
    <property type="molecule type" value="Genomic_DNA"/>
</dbReference>
<protein>
    <submittedName>
        <fullName evidence="4">Uncharacterized protein</fullName>
    </submittedName>
</protein>
<reference evidence="2 6" key="3">
    <citation type="submission" date="2018-10" db="EMBL/GenBank/DDBJ databases">
        <title>Escaping from acidified nitrite in gastric host defense: Transcriptomic basis for resistance to free nitrous acid in Enterococcus faecalis.</title>
        <authorList>
            <person name="Yu Z."/>
            <person name="Shi D."/>
            <person name="Liu W."/>
            <person name="Meng F."/>
        </authorList>
    </citation>
    <scope>NUCLEOTIDE SEQUENCE [LARGE SCALE GENOMIC DNA]</scope>
    <source>
        <strain evidence="2 6">JE1</strain>
    </source>
</reference>
<reference evidence="4 5" key="1">
    <citation type="submission" date="2017-05" db="EMBL/GenBank/DDBJ databases">
        <title>The Genome Sequence of Enterococcus faecium 7H8_DIV0219.</title>
        <authorList>
            <consortium name="The Broad Institute Genomics Platform"/>
            <consortium name="The Broad Institute Genomic Center for Infectious Diseases"/>
            <person name="Earl A."/>
            <person name="Manson A."/>
            <person name="Schwartman J."/>
            <person name="Gilmore M."/>
            <person name="Abouelleil A."/>
            <person name="Cao P."/>
            <person name="Chapman S."/>
            <person name="Cusick C."/>
            <person name="Shea T."/>
            <person name="Young S."/>
            <person name="Neafsey D."/>
            <person name="Nusbaum C."/>
            <person name="Birren B."/>
        </authorList>
    </citation>
    <scope>NUCLEOTIDE SEQUENCE [LARGE SCALE GENOMIC DNA]</scope>
    <source>
        <strain evidence="4 5">7H8_DIV0219</strain>
    </source>
</reference>
<evidence type="ECO:0000313" key="2">
    <source>
        <dbReference type="EMBL" id="AYM72813.1"/>
    </source>
</evidence>
<feature type="transmembrane region" description="Helical" evidence="1">
    <location>
        <begin position="6"/>
        <end position="29"/>
    </location>
</feature>
<organism evidence="4 5">
    <name type="scientific">Enterococcus faecium</name>
    <name type="common">Streptococcus faecium</name>
    <dbReference type="NCBI Taxonomy" id="1352"/>
    <lineage>
        <taxon>Bacteria</taxon>
        <taxon>Bacillati</taxon>
        <taxon>Bacillota</taxon>
        <taxon>Bacilli</taxon>
        <taxon>Lactobacillales</taxon>
        <taxon>Enterococcaceae</taxon>
        <taxon>Enterococcus</taxon>
    </lineage>
</organism>
<dbReference type="AlphaFoldDB" id="A0A242FPM4"/>
<reference evidence="3 7" key="2">
    <citation type="submission" date="2018-07" db="EMBL/GenBank/DDBJ databases">
        <title>High quality draft genome sequencing of Enterococcus faecium exhibiting probiotic potential isolated from mucus of freshwater fish.</title>
        <authorList>
            <person name="El-Jeni R."/>
            <person name="Ghedira K."/>
            <person name="Abdelhak S."/>
            <person name="El-Bour M."/>
            <person name="Bouhaouala-Zahar B."/>
        </authorList>
    </citation>
    <scope>NUCLEOTIDE SEQUENCE [LARGE SCALE GENOMIC DNA]</scope>
    <source>
        <strain evidence="3 7">R.A73</strain>
    </source>
</reference>
<keyword evidence="1" id="KW-0812">Transmembrane</keyword>
<sequence>MIRKMLIIFVTTIVVSSLVLTSTAIVSLASELDTTTIKPDVYKNDSYKEMEKEMASIAFKRSLETITRTNNIEQAKAFAEYFLKKYEGAEMRTSGYGERIQNGGWNIFYQTAAGKQAVRTAYNILFVQSSAGVALSGILAAITKATLLGVGVAIAALLSGMVLNTIASRSRFCRDRIDANGNRGTGRITLTEARWSSTYDFRW</sequence>
<dbReference type="Proteomes" id="UP000194885">
    <property type="component" value="Unassembled WGS sequence"/>
</dbReference>
<dbReference type="RefSeq" id="WP_002400282.1">
    <property type="nucleotide sequence ID" value="NZ_CABGQB010000001.1"/>
</dbReference>
<name>A0A242FPM4_ENTFC</name>
<evidence type="ECO:0000313" key="4">
    <source>
        <dbReference type="EMBL" id="OTN94719.1"/>
    </source>
</evidence>
<dbReference type="Proteomes" id="UP000275747">
    <property type="component" value="Chromosome"/>
</dbReference>
<evidence type="ECO:0000313" key="3">
    <source>
        <dbReference type="EMBL" id="KAA0692699.1"/>
    </source>
</evidence>
<keyword evidence="1" id="KW-1133">Transmembrane helix</keyword>
<dbReference type="Proteomes" id="UP000448762">
    <property type="component" value="Unassembled WGS sequence"/>
</dbReference>
<evidence type="ECO:0000313" key="7">
    <source>
        <dbReference type="Proteomes" id="UP000448762"/>
    </source>
</evidence>